<dbReference type="AlphaFoldDB" id="A0A1H2U864"/>
<dbReference type="RefSeq" id="WP_004517905.1">
    <property type="nucleotide sequence ID" value="NZ_FNOF01000004.1"/>
</dbReference>
<organism evidence="3 4">
    <name type="scientific">Haloarcula vallismortis</name>
    <name type="common">Halobacterium vallismortis</name>
    <dbReference type="NCBI Taxonomy" id="28442"/>
    <lineage>
        <taxon>Archaea</taxon>
        <taxon>Methanobacteriati</taxon>
        <taxon>Methanobacteriota</taxon>
        <taxon>Stenosarchaea group</taxon>
        <taxon>Halobacteria</taxon>
        <taxon>Halobacteriales</taxon>
        <taxon>Haloarculaceae</taxon>
        <taxon>Haloarcula</taxon>
    </lineage>
</organism>
<reference evidence="3 4" key="1">
    <citation type="submission" date="2016-10" db="EMBL/GenBank/DDBJ databases">
        <authorList>
            <person name="de Groot N.N."/>
        </authorList>
    </citation>
    <scope>NUCLEOTIDE SEQUENCE [LARGE SCALE GENOMIC DNA]</scope>
    <source>
        <strain evidence="3 4">DSM 3756</strain>
    </source>
</reference>
<feature type="compositionally biased region" description="Low complexity" evidence="1">
    <location>
        <begin position="165"/>
        <end position="174"/>
    </location>
</feature>
<evidence type="ECO:0000313" key="3">
    <source>
        <dbReference type="EMBL" id="SDW52413.1"/>
    </source>
</evidence>
<evidence type="ECO:0000256" key="2">
    <source>
        <dbReference type="SAM" id="Phobius"/>
    </source>
</evidence>
<gene>
    <name evidence="3" type="ORF">SAMN05443574_104117</name>
</gene>
<protein>
    <submittedName>
        <fullName evidence="3">LexA-binding, inner membrane-associated putative hydrolase</fullName>
    </submittedName>
</protein>
<proteinExistence type="predicted"/>
<accession>A0A1H2U864</accession>
<evidence type="ECO:0000313" key="4">
    <source>
        <dbReference type="Proteomes" id="UP000182573"/>
    </source>
</evidence>
<dbReference type="Pfam" id="PF04307">
    <property type="entry name" value="YdjM"/>
    <property type="match status" value="1"/>
</dbReference>
<dbReference type="Proteomes" id="UP000182573">
    <property type="component" value="Unassembled WGS sequence"/>
</dbReference>
<feature type="transmembrane region" description="Helical" evidence="2">
    <location>
        <begin position="87"/>
        <end position="107"/>
    </location>
</feature>
<dbReference type="InterPro" id="IPR007404">
    <property type="entry name" value="YdjM-like"/>
</dbReference>
<keyword evidence="2" id="KW-1133">Transmembrane helix</keyword>
<name>A0A1H2U864_HALVA</name>
<feature type="compositionally biased region" description="Gly residues" evidence="1">
    <location>
        <begin position="155"/>
        <end position="164"/>
    </location>
</feature>
<sequence>MPSLVVHYAFVGLLAATLLGAAFDKRSLLLSILVVTFPDIDAFIGLYWQAGHRAATTNLVIPAVLALLIAVDLYVREESYIKGRWGAYGVRVSWFCVIVYAVGHVLLDLITGGANLFWPLYDQFYQLSGHLELSSQRGIVQTFVELPEPTAQTPSGGGSDGSGGSTTQSMGNSSEVQMSTGVDPTPGQREPEAVDRVFPIARSGWELVILVVGSLATAARLRFGHELPDE</sequence>
<dbReference type="STRING" id="28442.SAMN05443574_104117"/>
<dbReference type="EMBL" id="FNOF01000004">
    <property type="protein sequence ID" value="SDW52413.1"/>
    <property type="molecule type" value="Genomic_DNA"/>
</dbReference>
<keyword evidence="3" id="KW-0378">Hydrolase</keyword>
<keyword evidence="2" id="KW-0812">Transmembrane</keyword>
<keyword evidence="2" id="KW-0472">Membrane</keyword>
<evidence type="ECO:0000256" key="1">
    <source>
        <dbReference type="SAM" id="MobiDB-lite"/>
    </source>
</evidence>
<feature type="region of interest" description="Disordered" evidence="1">
    <location>
        <begin position="149"/>
        <end position="191"/>
    </location>
</feature>
<feature type="transmembrane region" description="Helical" evidence="2">
    <location>
        <begin position="28"/>
        <end position="48"/>
    </location>
</feature>
<feature type="transmembrane region" description="Helical" evidence="2">
    <location>
        <begin position="6"/>
        <end position="23"/>
    </location>
</feature>
<feature type="transmembrane region" description="Helical" evidence="2">
    <location>
        <begin position="54"/>
        <end position="75"/>
    </location>
</feature>
<dbReference type="GO" id="GO:0016787">
    <property type="term" value="F:hydrolase activity"/>
    <property type="evidence" value="ECO:0007669"/>
    <property type="project" value="UniProtKB-KW"/>
</dbReference>